<dbReference type="InterPro" id="IPR051678">
    <property type="entry name" value="AGP_Transferase"/>
</dbReference>
<dbReference type="Gene3D" id="3.90.1200.10">
    <property type="match status" value="1"/>
</dbReference>
<evidence type="ECO:0000313" key="2">
    <source>
        <dbReference type="EMBL" id="GGA37372.1"/>
    </source>
</evidence>
<dbReference type="Proteomes" id="UP000618591">
    <property type="component" value="Unassembled WGS sequence"/>
</dbReference>
<dbReference type="InterPro" id="IPR011009">
    <property type="entry name" value="Kinase-like_dom_sf"/>
</dbReference>
<proteinExistence type="predicted"/>
<dbReference type="Gene3D" id="3.30.200.20">
    <property type="entry name" value="Phosphorylase Kinase, domain 1"/>
    <property type="match status" value="1"/>
</dbReference>
<organism evidence="2 3">
    <name type="scientific">Sphingomonas psychrolutea</name>
    <dbReference type="NCBI Taxonomy" id="1259676"/>
    <lineage>
        <taxon>Bacteria</taxon>
        <taxon>Pseudomonadati</taxon>
        <taxon>Pseudomonadota</taxon>
        <taxon>Alphaproteobacteria</taxon>
        <taxon>Sphingomonadales</taxon>
        <taxon>Sphingomonadaceae</taxon>
        <taxon>Sphingomonas</taxon>
    </lineage>
</organism>
<dbReference type="Pfam" id="PF01636">
    <property type="entry name" value="APH"/>
    <property type="match status" value="1"/>
</dbReference>
<feature type="domain" description="Aminoglycoside phosphotransferase" evidence="1">
    <location>
        <begin position="24"/>
        <end position="266"/>
    </location>
</feature>
<protein>
    <submittedName>
        <fullName evidence="2">Aminoglycoside phosphotransferase</fullName>
    </submittedName>
</protein>
<comment type="caution">
    <text evidence="2">The sequence shown here is derived from an EMBL/GenBank/DDBJ whole genome shotgun (WGS) entry which is preliminary data.</text>
</comment>
<accession>A0ABQ1G5X3</accession>
<keyword evidence="3" id="KW-1185">Reference proteome</keyword>
<dbReference type="InterPro" id="IPR041726">
    <property type="entry name" value="ACAD10_11_N"/>
</dbReference>
<dbReference type="EMBL" id="BMDW01000002">
    <property type="protein sequence ID" value="GGA37372.1"/>
    <property type="molecule type" value="Genomic_DNA"/>
</dbReference>
<reference evidence="3" key="1">
    <citation type="journal article" date="2019" name="Int. J. Syst. Evol. Microbiol.">
        <title>The Global Catalogue of Microorganisms (GCM) 10K type strain sequencing project: providing services to taxonomists for standard genome sequencing and annotation.</title>
        <authorList>
            <consortium name="The Broad Institute Genomics Platform"/>
            <consortium name="The Broad Institute Genome Sequencing Center for Infectious Disease"/>
            <person name="Wu L."/>
            <person name="Ma J."/>
        </authorList>
    </citation>
    <scope>NUCLEOTIDE SEQUENCE [LARGE SCALE GENOMIC DNA]</scope>
    <source>
        <strain evidence="3">CGMCC 1.10106</strain>
    </source>
</reference>
<dbReference type="SUPFAM" id="SSF56112">
    <property type="entry name" value="Protein kinase-like (PK-like)"/>
    <property type="match status" value="1"/>
</dbReference>
<dbReference type="PANTHER" id="PTHR21310:SF57">
    <property type="entry name" value="BLR2944 PROTEIN"/>
    <property type="match status" value="1"/>
</dbReference>
<dbReference type="PANTHER" id="PTHR21310">
    <property type="entry name" value="AMINOGLYCOSIDE PHOSPHOTRANSFERASE-RELATED-RELATED"/>
    <property type="match status" value="1"/>
</dbReference>
<evidence type="ECO:0000259" key="1">
    <source>
        <dbReference type="Pfam" id="PF01636"/>
    </source>
</evidence>
<evidence type="ECO:0000313" key="3">
    <source>
        <dbReference type="Proteomes" id="UP000618591"/>
    </source>
</evidence>
<dbReference type="InterPro" id="IPR002575">
    <property type="entry name" value="Aminoglycoside_PTrfase"/>
</dbReference>
<dbReference type="RefSeq" id="WP_188445189.1">
    <property type="nucleotide sequence ID" value="NZ_BMDW01000002.1"/>
</dbReference>
<dbReference type="CDD" id="cd05154">
    <property type="entry name" value="ACAD10_11_N-like"/>
    <property type="match status" value="1"/>
</dbReference>
<sequence>MEARIVAYLAHRMPDASDIAVDDLHQIHGGSSQETFRLRARWRARDTVVKRRLILRRAPNAGLVVGEHHLEYDVYRALAGSDLPVPGVHFLELDPVWLDRPFFIMDLCDGKPGHPYAPGDPYDGHGERVARAFWRHLGTLAAIDHCAVGLQHLRNGMAETGFWLAELDRWDGIIAAGETLAQPALSGAIRWLRRNPPPAPAKPAIVHGDYRSGNFLFTDDGKISGILDWEMCHIGDPMEDVAWAIDPFWPMTRHLPLDDGLAIWEAASGMTVDRAALEWWRLFSAVKALAIWTTAEASFASGESKEMVIAMSALRAGHFHREHLLALMRARGAMG</sequence>
<gene>
    <name evidence="2" type="ORF">GCM10011395_04600</name>
</gene>
<name>A0ABQ1G5X3_9SPHN</name>